<sequence>MMSKISLLTSGAKLNNTELCEVFGCSPQGGMRRSHKTNTLIIVSNHIKSIYDDRWVDDVLHYTGMGSKGDQSLTFQQNKTLAESRTNGVAVHLFEVFTDQEYTYIGEVALDGEPYSETQDDEQGNPRKAYIFPLKLVTGERQVRKEDRENVESVRVRKAKKLTLEELQSLAAKGGKTATRYQQQSTSYERNIWVAELAKRLAKGQCQLCLQPAPFKNAKGEPYLETHHIVWLAKGGDDTAENTVALCPNCHKKMHIVDDAKDVEVLKSRSNKLLEELNQ</sequence>
<organism evidence="2 3">
    <name type="scientific">Vibrio hepatarius</name>
    <dbReference type="NCBI Taxonomy" id="171383"/>
    <lineage>
        <taxon>Bacteria</taxon>
        <taxon>Pseudomonadati</taxon>
        <taxon>Pseudomonadota</taxon>
        <taxon>Gammaproteobacteria</taxon>
        <taxon>Vibrionales</taxon>
        <taxon>Vibrionaceae</taxon>
        <taxon>Vibrio</taxon>
        <taxon>Vibrio oreintalis group</taxon>
    </lineage>
</organism>
<reference evidence="3" key="1">
    <citation type="submission" date="2015-08" db="EMBL/GenBank/DDBJ databases">
        <title>Vibrio galatheae sp. nov., a novel member of the Vibrionaceae family isolated from the Solomon Islands.</title>
        <authorList>
            <person name="Giubergia S."/>
            <person name="Machado H."/>
            <person name="Mateiu R.V."/>
            <person name="Gram L."/>
        </authorList>
    </citation>
    <scope>NUCLEOTIDE SEQUENCE [LARGE SCALE GENOMIC DNA]</scope>
    <source>
        <strain evidence="3">DSM 19134</strain>
    </source>
</reference>
<dbReference type="GO" id="GO:0004519">
    <property type="term" value="F:endonuclease activity"/>
    <property type="evidence" value="ECO:0007669"/>
    <property type="project" value="UniProtKB-KW"/>
</dbReference>
<comment type="caution">
    <text evidence="2">The sequence shown here is derived from an EMBL/GenBank/DDBJ whole genome shotgun (WGS) entry which is preliminary data.</text>
</comment>
<keyword evidence="2" id="KW-0255">Endonuclease</keyword>
<protein>
    <submittedName>
        <fullName evidence="2">Restriction endonuclease</fullName>
    </submittedName>
</protein>
<dbReference type="AlphaFoldDB" id="A0A0M0HWG2"/>
<dbReference type="Gene3D" id="1.10.30.50">
    <property type="match status" value="1"/>
</dbReference>
<dbReference type="InterPro" id="IPR002711">
    <property type="entry name" value="HNH"/>
</dbReference>
<dbReference type="InterPro" id="IPR058712">
    <property type="entry name" value="SRA_ScoMcrA"/>
</dbReference>
<dbReference type="PATRIC" id="fig|171383.3.peg.4135"/>
<dbReference type="Pfam" id="PF26348">
    <property type="entry name" value="SRA_ScoMcrA"/>
    <property type="match status" value="1"/>
</dbReference>
<evidence type="ECO:0000259" key="1">
    <source>
        <dbReference type="SMART" id="SM00507"/>
    </source>
</evidence>
<name>A0A0M0HWG2_9VIBR</name>
<dbReference type="Pfam" id="PF01844">
    <property type="entry name" value="HNH"/>
    <property type="match status" value="1"/>
</dbReference>
<dbReference type="RefSeq" id="WP_053410842.1">
    <property type="nucleotide sequence ID" value="NZ_LHPI01000025.1"/>
</dbReference>
<keyword evidence="2" id="KW-0378">Hydrolase</keyword>
<proteinExistence type="predicted"/>
<dbReference type="STRING" id="171383.AKJ31_20250"/>
<dbReference type="CDD" id="cd00085">
    <property type="entry name" value="HNHc"/>
    <property type="match status" value="1"/>
</dbReference>
<evidence type="ECO:0000313" key="3">
    <source>
        <dbReference type="Proteomes" id="UP000037530"/>
    </source>
</evidence>
<dbReference type="SMART" id="SM00507">
    <property type="entry name" value="HNHc"/>
    <property type="match status" value="1"/>
</dbReference>
<dbReference type="Proteomes" id="UP000037530">
    <property type="component" value="Unassembled WGS sequence"/>
</dbReference>
<accession>A0A0M0HWG2</accession>
<dbReference type="GO" id="GO:0003676">
    <property type="term" value="F:nucleic acid binding"/>
    <property type="evidence" value="ECO:0007669"/>
    <property type="project" value="InterPro"/>
</dbReference>
<keyword evidence="3" id="KW-1185">Reference proteome</keyword>
<gene>
    <name evidence="2" type="ORF">AKJ31_20250</name>
</gene>
<feature type="domain" description="HNH nuclease" evidence="1">
    <location>
        <begin position="193"/>
        <end position="252"/>
    </location>
</feature>
<dbReference type="InterPro" id="IPR003615">
    <property type="entry name" value="HNH_nuc"/>
</dbReference>
<evidence type="ECO:0000313" key="2">
    <source>
        <dbReference type="EMBL" id="KOO05943.1"/>
    </source>
</evidence>
<keyword evidence="2" id="KW-0540">Nuclease</keyword>
<dbReference type="GO" id="GO:0008270">
    <property type="term" value="F:zinc ion binding"/>
    <property type="evidence" value="ECO:0007669"/>
    <property type="project" value="InterPro"/>
</dbReference>
<dbReference type="EMBL" id="LHPI01000025">
    <property type="protein sequence ID" value="KOO05943.1"/>
    <property type="molecule type" value="Genomic_DNA"/>
</dbReference>